<organism evidence="1 2">
    <name type="scientific">Coniosporium uncinatum</name>
    <dbReference type="NCBI Taxonomy" id="93489"/>
    <lineage>
        <taxon>Eukaryota</taxon>
        <taxon>Fungi</taxon>
        <taxon>Dikarya</taxon>
        <taxon>Ascomycota</taxon>
        <taxon>Pezizomycotina</taxon>
        <taxon>Dothideomycetes</taxon>
        <taxon>Dothideomycetes incertae sedis</taxon>
        <taxon>Coniosporium</taxon>
    </lineage>
</organism>
<keyword evidence="2" id="KW-1185">Reference proteome</keyword>
<evidence type="ECO:0000313" key="1">
    <source>
        <dbReference type="EMBL" id="KAK3061176.1"/>
    </source>
</evidence>
<comment type="caution">
    <text evidence="1">The sequence shown here is derived from an EMBL/GenBank/DDBJ whole genome shotgun (WGS) entry which is preliminary data.</text>
</comment>
<dbReference type="EMBL" id="JAWDJW010008015">
    <property type="protein sequence ID" value="KAK3061176.1"/>
    <property type="molecule type" value="Genomic_DNA"/>
</dbReference>
<dbReference type="Proteomes" id="UP001186974">
    <property type="component" value="Unassembled WGS sequence"/>
</dbReference>
<gene>
    <name evidence="1" type="ORF">LTS18_006847</name>
</gene>
<accession>A0ACC3D3K3</accession>
<feature type="non-terminal residue" evidence="1">
    <location>
        <position position="1"/>
    </location>
</feature>
<protein>
    <submittedName>
        <fullName evidence="1">Uncharacterized protein</fullName>
    </submittedName>
</protein>
<reference evidence="1" key="1">
    <citation type="submission" date="2024-09" db="EMBL/GenBank/DDBJ databases">
        <title>Black Yeasts Isolated from many extreme environments.</title>
        <authorList>
            <person name="Coleine C."/>
            <person name="Stajich J.E."/>
            <person name="Selbmann L."/>
        </authorList>
    </citation>
    <scope>NUCLEOTIDE SEQUENCE</scope>
    <source>
        <strain evidence="1">CCFEE 5737</strain>
    </source>
</reference>
<evidence type="ECO:0000313" key="2">
    <source>
        <dbReference type="Proteomes" id="UP001186974"/>
    </source>
</evidence>
<proteinExistence type="predicted"/>
<name>A0ACC3D3K3_9PEZI</name>
<sequence>GIASVSLRSLAIAAVWLETEREQKEVLEIIGKIQSVTGWRVDFIPKDLKQAWGWGKTSPQTQHPYQIQQGSTTTQTYQYQHPSRSQAIVQPQQQQTTNFAPPQPQQPRPEMSGPRINPMYRTADFSLPVHPYQQFWVPPAQPPSTSANVFPNNINYSQYTYG</sequence>